<evidence type="ECO:0000313" key="2">
    <source>
        <dbReference type="EMBL" id="KAK1763258.1"/>
    </source>
</evidence>
<dbReference type="Proteomes" id="UP001244011">
    <property type="component" value="Unassembled WGS sequence"/>
</dbReference>
<dbReference type="RefSeq" id="XP_060279471.1">
    <property type="nucleotide sequence ID" value="XM_060422980.1"/>
</dbReference>
<evidence type="ECO:0000256" key="1">
    <source>
        <dbReference type="SAM" id="MobiDB-lite"/>
    </source>
</evidence>
<dbReference type="Gene3D" id="1.25.40.20">
    <property type="entry name" value="Ankyrin repeat-containing domain"/>
    <property type="match status" value="1"/>
</dbReference>
<dbReference type="SUPFAM" id="SSF48403">
    <property type="entry name" value="Ankyrin repeat"/>
    <property type="match status" value="1"/>
</dbReference>
<keyword evidence="3" id="KW-1185">Reference proteome</keyword>
<accession>A0AAJ0FHC5</accession>
<organism evidence="2 3">
    <name type="scientific">Phialemonium atrogriseum</name>
    <dbReference type="NCBI Taxonomy" id="1093897"/>
    <lineage>
        <taxon>Eukaryota</taxon>
        <taxon>Fungi</taxon>
        <taxon>Dikarya</taxon>
        <taxon>Ascomycota</taxon>
        <taxon>Pezizomycotina</taxon>
        <taxon>Sordariomycetes</taxon>
        <taxon>Sordariomycetidae</taxon>
        <taxon>Cephalothecales</taxon>
        <taxon>Cephalothecaceae</taxon>
        <taxon>Phialemonium</taxon>
    </lineage>
</organism>
<name>A0AAJ0FHC5_9PEZI</name>
<comment type="caution">
    <text evidence="2">The sequence shown here is derived from an EMBL/GenBank/DDBJ whole genome shotgun (WGS) entry which is preliminary data.</text>
</comment>
<evidence type="ECO:0000313" key="3">
    <source>
        <dbReference type="Proteomes" id="UP001244011"/>
    </source>
</evidence>
<proteinExistence type="predicted"/>
<dbReference type="EMBL" id="MU839029">
    <property type="protein sequence ID" value="KAK1763258.1"/>
    <property type="molecule type" value="Genomic_DNA"/>
</dbReference>
<sequence>MTHSPSLSPLGCALNYSSPLERRAVVIRQAPGPLSDAAYNGMTAIPQAIAYHDVDVVSALLEAGPFLASVPDGTRILEPINSHREGLDPQKPPPFDSMTRTPLHLAVTGPARPRRQPLGFLKSDQASSTLKTN</sequence>
<feature type="compositionally biased region" description="Polar residues" evidence="1">
    <location>
        <begin position="124"/>
        <end position="133"/>
    </location>
</feature>
<dbReference type="GeneID" id="85306167"/>
<dbReference type="AlphaFoldDB" id="A0AAJ0FHC5"/>
<protein>
    <submittedName>
        <fullName evidence="2">Uncharacterized protein</fullName>
    </submittedName>
</protein>
<feature type="region of interest" description="Disordered" evidence="1">
    <location>
        <begin position="81"/>
        <end position="133"/>
    </location>
</feature>
<dbReference type="InterPro" id="IPR036770">
    <property type="entry name" value="Ankyrin_rpt-contain_sf"/>
</dbReference>
<gene>
    <name evidence="2" type="ORF">QBC33DRAFT_248466</name>
</gene>
<reference evidence="2" key="1">
    <citation type="submission" date="2023-06" db="EMBL/GenBank/DDBJ databases">
        <title>Genome-scale phylogeny and comparative genomics of the fungal order Sordariales.</title>
        <authorList>
            <consortium name="Lawrence Berkeley National Laboratory"/>
            <person name="Hensen N."/>
            <person name="Bonometti L."/>
            <person name="Westerberg I."/>
            <person name="Brannstrom I.O."/>
            <person name="Guillou S."/>
            <person name="Cros-Aarteil S."/>
            <person name="Calhoun S."/>
            <person name="Haridas S."/>
            <person name="Kuo A."/>
            <person name="Mondo S."/>
            <person name="Pangilinan J."/>
            <person name="Riley R."/>
            <person name="Labutti K."/>
            <person name="Andreopoulos B."/>
            <person name="Lipzen A."/>
            <person name="Chen C."/>
            <person name="Yanf M."/>
            <person name="Daum C."/>
            <person name="Ng V."/>
            <person name="Clum A."/>
            <person name="Steindorff A."/>
            <person name="Ohm R."/>
            <person name="Martin F."/>
            <person name="Silar P."/>
            <person name="Natvig D."/>
            <person name="Lalanne C."/>
            <person name="Gautier V."/>
            <person name="Ament-Velasquez S.L."/>
            <person name="Kruys A."/>
            <person name="Hutchinson M.I."/>
            <person name="Powell A.J."/>
            <person name="Barry K."/>
            <person name="Miller A.N."/>
            <person name="Grigoriev I.V."/>
            <person name="Debuchy R."/>
            <person name="Gladieux P."/>
            <person name="Thoren M.H."/>
            <person name="Johannesson H."/>
        </authorList>
    </citation>
    <scope>NUCLEOTIDE SEQUENCE</scope>
    <source>
        <strain evidence="2">8032-3</strain>
    </source>
</reference>